<dbReference type="PANTHER" id="PTHR46444">
    <property type="entry name" value="DCD (DEVELOPMENT AND CELL DEATH) DOMAIN PROTEIN-RELATED"/>
    <property type="match status" value="1"/>
</dbReference>
<dbReference type="SMART" id="SM00767">
    <property type="entry name" value="DCD"/>
    <property type="match status" value="1"/>
</dbReference>
<dbReference type="PROSITE" id="PS51222">
    <property type="entry name" value="DCD"/>
    <property type="match status" value="1"/>
</dbReference>
<evidence type="ECO:0000313" key="2">
    <source>
        <dbReference type="EMBL" id="KAK4399529.1"/>
    </source>
</evidence>
<accession>A0AAE2BVQ1</accession>
<reference evidence="2" key="1">
    <citation type="submission" date="2020-06" db="EMBL/GenBank/DDBJ databases">
        <authorList>
            <person name="Li T."/>
            <person name="Hu X."/>
            <person name="Zhang T."/>
            <person name="Song X."/>
            <person name="Zhang H."/>
            <person name="Dai N."/>
            <person name="Sheng W."/>
            <person name="Hou X."/>
            <person name="Wei L."/>
        </authorList>
    </citation>
    <scope>NUCLEOTIDE SEQUENCE</scope>
    <source>
        <strain evidence="2">K16</strain>
        <tissue evidence="2">Leaf</tissue>
    </source>
</reference>
<name>A0AAE2BVQ1_9LAMI</name>
<dbReference type="PANTHER" id="PTHR46444:SF9">
    <property type="entry name" value="DCD (DEVELOPMENT AND CELL DEATH) DOMAIN PROTEIN"/>
    <property type="match status" value="1"/>
</dbReference>
<dbReference type="Proteomes" id="UP001289374">
    <property type="component" value="Unassembled WGS sequence"/>
</dbReference>
<dbReference type="Pfam" id="PF10539">
    <property type="entry name" value="Dev_Cell_Death"/>
    <property type="match status" value="1"/>
</dbReference>
<proteinExistence type="predicted"/>
<gene>
    <name evidence="2" type="ORF">Sango_1428400</name>
</gene>
<dbReference type="InterPro" id="IPR013989">
    <property type="entry name" value="Dev_and_cell_death_domain"/>
</dbReference>
<reference evidence="2" key="2">
    <citation type="journal article" date="2024" name="Plant">
        <title>Genomic evolution and insights into agronomic trait innovations of Sesamum species.</title>
        <authorList>
            <person name="Miao H."/>
            <person name="Wang L."/>
            <person name="Qu L."/>
            <person name="Liu H."/>
            <person name="Sun Y."/>
            <person name="Le M."/>
            <person name="Wang Q."/>
            <person name="Wei S."/>
            <person name="Zheng Y."/>
            <person name="Lin W."/>
            <person name="Duan Y."/>
            <person name="Cao H."/>
            <person name="Xiong S."/>
            <person name="Wang X."/>
            <person name="Wei L."/>
            <person name="Li C."/>
            <person name="Ma Q."/>
            <person name="Ju M."/>
            <person name="Zhao R."/>
            <person name="Li G."/>
            <person name="Mu C."/>
            <person name="Tian Q."/>
            <person name="Mei H."/>
            <person name="Zhang T."/>
            <person name="Gao T."/>
            <person name="Zhang H."/>
        </authorList>
    </citation>
    <scope>NUCLEOTIDE SEQUENCE</scope>
    <source>
        <strain evidence="2">K16</strain>
    </source>
</reference>
<protein>
    <recommendedName>
        <fullName evidence="1">DCD domain-containing protein</fullName>
    </recommendedName>
</protein>
<evidence type="ECO:0000313" key="3">
    <source>
        <dbReference type="Proteomes" id="UP001289374"/>
    </source>
</evidence>
<comment type="caution">
    <text evidence="2">The sequence shown here is derived from an EMBL/GenBank/DDBJ whole genome shotgun (WGS) entry which is preliminary data.</text>
</comment>
<sequence length="1205" mass="135962">MGQLAGGPMEFDEDNGAAGSIPEFGAIFMSSAMTKKECFRRRIFALPSSKAEFVKHVKTGMVLFLFDFEKRQLFGVYQASSDGAMDIVPHGFKYSGKHFPAQVCFAPIWYCDPLPEREFRDAIRENYFSAKKFNFGLSEDQVRRLLSLFSSRKLKNKMPSYPLAEVLVGAAGKDRGLVGDDRFASEREYIEPAEYDEFYSAVFCDYQSNSFARAKEDDVLMDDVVNTEGNLYPFAEGAVLAKRRRIDDDVRLITNDLEENGIYNHGTLWPFHIDSPKDSSDDEVRRLADVRRLLTVERVRNETQVDKVHNPLLSPEYMMDPLNVRTTGDDRIMQRNTLFGEYNISNSYGRVFANDHYGKPLDKSKHQDDRFLFDHCVQRGQSVCDGVKHMSYSGVNLNLQRPARELIDDHQCSMNWKLKSKNHLDCDGSPVSAFEHSARLLHKVRNTTSVGIFPVNDRIESQPDLGTSSIQDFSSENSAHLLNCGRRIIQERKYPIMEGRLNESVMDSILSSPTLARNTGYIPTVDGRVVDHGRFRKIERMDNEEDIHTVINPVNSREYPSFSKKKQSLPSFSDKLLPENGLSQLTVTRDFYPSHSKFDDATITRAVPYIPENPNFSQGCRASTTNNRISSLVRENHPQPGSLGNFYSLSNTNLPPYFLESEKFSRSLDVSPECGNRGLQLNTSGHQKSSLLHVPSSSVLNPDLSMQMNLNASAPGNYQGLLFPKRSLTSLQSSDIGNTEGEKRFFSYASRSSESHSIFARNLPTASERVTEDVPRQDMDFVVGKDLAGSASKDYSVGVYHPERDLASYESEYFGKSCSMHLGEHHEISKAPDVNSNVKRRSVFTRLNCRLESQVGEERNDSHFNGHDCYMDASADEVMDMLQQVNNPSPRNLRVDGAAKHGETAMDELIQSHNDTNHSRLEKKKLNNAYLGTVENIDEMHKETRMVDFKRRSETKKSLVRTSICSAEENKITVISEEVESSMKTTLKRKKLVRPVFRKVESASDAVCSNQNLRLPGQVLDKDDKQSRDRAFGICGAEMPSNDPRLRNVLASSTDQSTGCNIKKQSNPEEQKGLEAHLLPSRGHEFRGHKTPSVGLQIGTSPVQLNEKPQRESSCTQTSDGGMLCKDNDAIVSCLNLKESAGLRLDAVCRNNLMEEKKLTAHFVFCRAVWVIASEAMSKSLSNLDWFLEEYFLTLFSGNPFVTER</sequence>
<feature type="domain" description="DCD" evidence="1">
    <location>
        <begin position="21"/>
        <end position="151"/>
    </location>
</feature>
<keyword evidence="3" id="KW-1185">Reference proteome</keyword>
<dbReference type="EMBL" id="JACGWL010000007">
    <property type="protein sequence ID" value="KAK4399529.1"/>
    <property type="molecule type" value="Genomic_DNA"/>
</dbReference>
<dbReference type="AlphaFoldDB" id="A0AAE2BVQ1"/>
<evidence type="ECO:0000259" key="1">
    <source>
        <dbReference type="PROSITE" id="PS51222"/>
    </source>
</evidence>
<organism evidence="2 3">
    <name type="scientific">Sesamum angolense</name>
    <dbReference type="NCBI Taxonomy" id="2727404"/>
    <lineage>
        <taxon>Eukaryota</taxon>
        <taxon>Viridiplantae</taxon>
        <taxon>Streptophyta</taxon>
        <taxon>Embryophyta</taxon>
        <taxon>Tracheophyta</taxon>
        <taxon>Spermatophyta</taxon>
        <taxon>Magnoliopsida</taxon>
        <taxon>eudicotyledons</taxon>
        <taxon>Gunneridae</taxon>
        <taxon>Pentapetalae</taxon>
        <taxon>asterids</taxon>
        <taxon>lamiids</taxon>
        <taxon>Lamiales</taxon>
        <taxon>Pedaliaceae</taxon>
        <taxon>Sesamum</taxon>
    </lineage>
</organism>